<dbReference type="InterPro" id="IPR043794">
    <property type="entry name" value="DUF5736"/>
</dbReference>
<proteinExistence type="predicted"/>
<protein>
    <recommendedName>
        <fullName evidence="1">DUF5736 domain-containing protein</fullName>
    </recommendedName>
</protein>
<keyword evidence="3" id="KW-1185">Reference proteome</keyword>
<dbReference type="AlphaFoldDB" id="A0A183PHU5"/>
<gene>
    <name evidence="2" type="ORF">SMTD_LOCUS13931</name>
</gene>
<dbReference type="EMBL" id="UZAL01034067">
    <property type="protein sequence ID" value="VDP64626.1"/>
    <property type="molecule type" value="Genomic_DNA"/>
</dbReference>
<name>A0A183PHU5_9TREM</name>
<reference evidence="2 3" key="1">
    <citation type="submission" date="2018-11" db="EMBL/GenBank/DDBJ databases">
        <authorList>
            <consortium name="Pathogen Informatics"/>
        </authorList>
    </citation>
    <scope>NUCLEOTIDE SEQUENCE [LARGE SCALE GENOMIC DNA]</scope>
    <source>
        <strain>Denwood</strain>
        <strain evidence="3">Zambia</strain>
    </source>
</reference>
<evidence type="ECO:0000313" key="2">
    <source>
        <dbReference type="EMBL" id="VDP64626.1"/>
    </source>
</evidence>
<dbReference type="Proteomes" id="UP000269396">
    <property type="component" value="Unassembled WGS sequence"/>
</dbReference>
<evidence type="ECO:0000313" key="3">
    <source>
        <dbReference type="Proteomes" id="UP000269396"/>
    </source>
</evidence>
<sequence length="535" mass="60386">MQLQPPAYESLAAVDNMIGDDHSNSNVEQGIIHPVRRRPFGKSLRNRLNHIVSMYIPGNNPIENRLVGIDETTDHTGLLSSNESKLGFPSTKDDELYDIKLIYPGDQLIKGILRYASLPDTFSPNESPKITCLAADHKIIYIGLENLPYIFLISAESSDWNDQNYHKFESNHYKGCLHLHSSGVGNILPHELCAHSTKTNHTFLYIVGTIQTDNMKQEKKWILAKFDLNGQQIARSRTYSYQRYSGLSVDTNDDHLLLACPSINELNSSNIDSPGQICKLTPGFERRVFSITMGKESVFYKPNYVTQETAGHCCWASVERILHSTENTENIYQPTRRLLAFPGRQPIGELKQSAREWLHAYSWDFADLKPGRITAFDADRLLVIDSENGTLSYITWVNNEEKPNLYRITRPSTKPIRLLYSTYNSKCLSNESSKNVAYFVAGSSIFSFAFCPNTCTTTTTFNDNSSNKNDNTTINNNHTSNNYVDHSELSFGVILPDTTHISDGNYFEDVGFVVSHDGEESTRKLLKSTNGKAYV</sequence>
<evidence type="ECO:0000259" key="1">
    <source>
        <dbReference type="Pfam" id="PF19007"/>
    </source>
</evidence>
<dbReference type="Pfam" id="PF19007">
    <property type="entry name" value="DUF5736"/>
    <property type="match status" value="1"/>
</dbReference>
<accession>A0A183PHU5</accession>
<organism evidence="2 3">
    <name type="scientific">Schistosoma mattheei</name>
    <dbReference type="NCBI Taxonomy" id="31246"/>
    <lineage>
        <taxon>Eukaryota</taxon>
        <taxon>Metazoa</taxon>
        <taxon>Spiralia</taxon>
        <taxon>Lophotrochozoa</taxon>
        <taxon>Platyhelminthes</taxon>
        <taxon>Trematoda</taxon>
        <taxon>Digenea</taxon>
        <taxon>Strigeidida</taxon>
        <taxon>Schistosomatoidea</taxon>
        <taxon>Schistosomatidae</taxon>
        <taxon>Schistosoma</taxon>
    </lineage>
</organism>
<feature type="domain" description="DUF5736" evidence="1">
    <location>
        <begin position="200"/>
        <end position="440"/>
    </location>
</feature>